<feature type="non-terminal residue" evidence="2">
    <location>
        <position position="110"/>
    </location>
</feature>
<reference evidence="2" key="1">
    <citation type="submission" date="2020-10" db="EMBL/GenBank/DDBJ databases">
        <authorList>
            <person name="Sedaghatjoo S."/>
        </authorList>
    </citation>
    <scope>NUCLEOTIDE SEQUENCE</scope>
    <source>
        <strain evidence="2">AZH3</strain>
    </source>
</reference>
<organism evidence="2 3">
    <name type="scientific">Tilletia caries</name>
    <name type="common">wheat bunt fungus</name>
    <dbReference type="NCBI Taxonomy" id="13290"/>
    <lineage>
        <taxon>Eukaryota</taxon>
        <taxon>Fungi</taxon>
        <taxon>Dikarya</taxon>
        <taxon>Basidiomycota</taxon>
        <taxon>Ustilaginomycotina</taxon>
        <taxon>Exobasidiomycetes</taxon>
        <taxon>Tilletiales</taxon>
        <taxon>Tilletiaceae</taxon>
        <taxon>Tilletia</taxon>
    </lineage>
</organism>
<evidence type="ECO:0000313" key="3">
    <source>
        <dbReference type="Proteomes" id="UP000836402"/>
    </source>
</evidence>
<proteinExistence type="predicted"/>
<evidence type="ECO:0008006" key="4">
    <source>
        <dbReference type="Google" id="ProtNLM"/>
    </source>
</evidence>
<keyword evidence="3" id="KW-1185">Reference proteome</keyword>
<feature type="region of interest" description="Disordered" evidence="1">
    <location>
        <begin position="60"/>
        <end position="110"/>
    </location>
</feature>
<sequence length="110" mass="12030">MKHSHSAFPKASLCNSGSWTPADYKVLCLCHHINLAVRDGFAKFGIKTKTKTQKKVLDIRPKPAITITDENGEEVPASDSDETDDEEDDEELVGDDAEEEGDDGDEDAPP</sequence>
<dbReference type="Proteomes" id="UP000836402">
    <property type="component" value="Unassembled WGS sequence"/>
</dbReference>
<evidence type="ECO:0000313" key="2">
    <source>
        <dbReference type="EMBL" id="CAD6928818.1"/>
    </source>
</evidence>
<feature type="compositionally biased region" description="Acidic residues" evidence="1">
    <location>
        <begin position="79"/>
        <end position="110"/>
    </location>
</feature>
<protein>
    <recommendedName>
        <fullName evidence="4">Rieske domain-containing protein</fullName>
    </recommendedName>
</protein>
<evidence type="ECO:0000256" key="1">
    <source>
        <dbReference type="SAM" id="MobiDB-lite"/>
    </source>
</evidence>
<comment type="caution">
    <text evidence="2">The sequence shown here is derived from an EMBL/GenBank/DDBJ whole genome shotgun (WGS) entry which is preliminary data.</text>
</comment>
<gene>
    <name evidence="2" type="ORF">JKIAZH3_G6828</name>
</gene>
<accession>A0ABN7IXT4</accession>
<dbReference type="EMBL" id="CAJHJG010003249">
    <property type="protein sequence ID" value="CAD6928818.1"/>
    <property type="molecule type" value="Genomic_DNA"/>
</dbReference>
<name>A0ABN7IXT4_9BASI</name>